<dbReference type="EMBL" id="CAVMJV010000141">
    <property type="protein sequence ID" value="CAK5111834.1"/>
    <property type="molecule type" value="Genomic_DNA"/>
</dbReference>
<gene>
    <name evidence="1" type="ORF">MENTE1834_LOCUS44765</name>
</gene>
<organism evidence="1 2">
    <name type="scientific">Meloidogyne enterolobii</name>
    <name type="common">Root-knot nematode worm</name>
    <name type="synonym">Meloidogyne mayaguensis</name>
    <dbReference type="NCBI Taxonomy" id="390850"/>
    <lineage>
        <taxon>Eukaryota</taxon>
        <taxon>Metazoa</taxon>
        <taxon>Ecdysozoa</taxon>
        <taxon>Nematoda</taxon>
        <taxon>Chromadorea</taxon>
        <taxon>Rhabditida</taxon>
        <taxon>Tylenchina</taxon>
        <taxon>Tylenchomorpha</taxon>
        <taxon>Tylenchoidea</taxon>
        <taxon>Meloidogynidae</taxon>
        <taxon>Meloidogyninae</taxon>
        <taxon>Meloidogyne</taxon>
    </lineage>
</organism>
<comment type="caution">
    <text evidence="1">The sequence shown here is derived from an EMBL/GenBank/DDBJ whole genome shotgun (WGS) entry which is preliminary data.</text>
</comment>
<keyword evidence="2" id="KW-1185">Reference proteome</keyword>
<sequence>MNCLFGLKFGVSQRAQTNIRGFITAGDQKSFTQALYFGVPLILIPFNIEQKFNAKAVEYTGVGIVVDHTKFIEEFPIAVKELLR</sequence>
<evidence type="ECO:0000313" key="1">
    <source>
        <dbReference type="EMBL" id="CAK5111834.1"/>
    </source>
</evidence>
<proteinExistence type="predicted"/>
<dbReference type="Proteomes" id="UP001497535">
    <property type="component" value="Unassembled WGS sequence"/>
</dbReference>
<accession>A0ACB1AYX2</accession>
<evidence type="ECO:0000313" key="2">
    <source>
        <dbReference type="Proteomes" id="UP001497535"/>
    </source>
</evidence>
<reference evidence="1" key="1">
    <citation type="submission" date="2023-11" db="EMBL/GenBank/DDBJ databases">
        <authorList>
            <person name="Poullet M."/>
        </authorList>
    </citation>
    <scope>NUCLEOTIDE SEQUENCE</scope>
    <source>
        <strain evidence="1">E1834</strain>
    </source>
</reference>
<protein>
    <submittedName>
        <fullName evidence="1">Uncharacterized protein</fullName>
    </submittedName>
</protein>
<name>A0ACB1AYX2_MELEN</name>